<reference evidence="1 2" key="1">
    <citation type="journal article" date="2021" name="Elife">
        <title>Chloroplast acquisition without the gene transfer in kleptoplastic sea slugs, Plakobranchus ocellatus.</title>
        <authorList>
            <person name="Maeda T."/>
            <person name="Takahashi S."/>
            <person name="Yoshida T."/>
            <person name="Shimamura S."/>
            <person name="Takaki Y."/>
            <person name="Nagai Y."/>
            <person name="Toyoda A."/>
            <person name="Suzuki Y."/>
            <person name="Arimoto A."/>
            <person name="Ishii H."/>
            <person name="Satoh N."/>
            <person name="Nishiyama T."/>
            <person name="Hasebe M."/>
            <person name="Maruyama T."/>
            <person name="Minagawa J."/>
            <person name="Obokata J."/>
            <person name="Shigenobu S."/>
        </authorList>
    </citation>
    <scope>NUCLEOTIDE SEQUENCE [LARGE SCALE GENOMIC DNA]</scope>
</reference>
<accession>A0AAV3ZBR0</accession>
<dbReference type="Proteomes" id="UP000735302">
    <property type="component" value="Unassembled WGS sequence"/>
</dbReference>
<organism evidence="1 2">
    <name type="scientific">Plakobranchus ocellatus</name>
    <dbReference type="NCBI Taxonomy" id="259542"/>
    <lineage>
        <taxon>Eukaryota</taxon>
        <taxon>Metazoa</taxon>
        <taxon>Spiralia</taxon>
        <taxon>Lophotrochozoa</taxon>
        <taxon>Mollusca</taxon>
        <taxon>Gastropoda</taxon>
        <taxon>Heterobranchia</taxon>
        <taxon>Euthyneura</taxon>
        <taxon>Panpulmonata</taxon>
        <taxon>Sacoglossa</taxon>
        <taxon>Placobranchoidea</taxon>
        <taxon>Plakobranchidae</taxon>
        <taxon>Plakobranchus</taxon>
    </lineage>
</organism>
<comment type="caution">
    <text evidence="1">The sequence shown here is derived from an EMBL/GenBank/DDBJ whole genome shotgun (WGS) entry which is preliminary data.</text>
</comment>
<evidence type="ECO:0000313" key="1">
    <source>
        <dbReference type="EMBL" id="GFN96680.1"/>
    </source>
</evidence>
<gene>
    <name evidence="1" type="ORF">PoB_002318600</name>
</gene>
<keyword evidence="2" id="KW-1185">Reference proteome</keyword>
<name>A0AAV3ZBR0_9GAST</name>
<dbReference type="EMBL" id="BLXT01002699">
    <property type="protein sequence ID" value="GFN96680.1"/>
    <property type="molecule type" value="Genomic_DNA"/>
</dbReference>
<sequence length="108" mass="11974">MVLKRSYQSASSPAVLKAKLGSSNTEHILHTQLHTPTVFCVVCVQVDPGLSVAESFVTAPCTDNLGRVNKSSQRCARCSKLLNFYNRGSLNMLHPLVLFFGFKIRYDL</sequence>
<evidence type="ECO:0000313" key="2">
    <source>
        <dbReference type="Proteomes" id="UP000735302"/>
    </source>
</evidence>
<evidence type="ECO:0008006" key="3">
    <source>
        <dbReference type="Google" id="ProtNLM"/>
    </source>
</evidence>
<protein>
    <recommendedName>
        <fullName evidence="3">LITAF domain-containing protein</fullName>
    </recommendedName>
</protein>
<dbReference type="AlphaFoldDB" id="A0AAV3ZBR0"/>
<proteinExistence type="predicted"/>